<reference evidence="7 8" key="1">
    <citation type="submission" date="2019-02" db="EMBL/GenBank/DDBJ databases">
        <title>Genome sequencing of the rare red list fungi Antrodiella citrinella (Flaviporus citrinellus).</title>
        <authorList>
            <person name="Buettner E."/>
            <person name="Kellner H."/>
        </authorList>
    </citation>
    <scope>NUCLEOTIDE SEQUENCE [LARGE SCALE GENOMIC DNA]</scope>
    <source>
        <strain evidence="7 8">DSM 108506</strain>
    </source>
</reference>
<dbReference type="SUPFAM" id="SSF56112">
    <property type="entry name" value="Protein kinase-like (PK-like)"/>
    <property type="match status" value="2"/>
</dbReference>
<gene>
    <name evidence="7" type="ORF">EUX98_g7218</name>
</gene>
<name>A0A4V3XHW6_9APHY</name>
<feature type="chain" id="PRO_5020601941" description="Peptidase A1 domain-containing protein" evidence="5">
    <location>
        <begin position="17"/>
        <end position="1157"/>
    </location>
</feature>
<dbReference type="InterPro" id="IPR040976">
    <property type="entry name" value="Pkinase_fungal"/>
</dbReference>
<dbReference type="Gene3D" id="2.40.70.10">
    <property type="entry name" value="Acid Proteases"/>
    <property type="match status" value="2"/>
</dbReference>
<dbReference type="EMBL" id="SGPM01000292">
    <property type="protein sequence ID" value="THH26973.1"/>
    <property type="molecule type" value="Genomic_DNA"/>
</dbReference>
<dbReference type="Pfam" id="PF17667">
    <property type="entry name" value="Pkinase_fungal"/>
    <property type="match status" value="1"/>
</dbReference>
<evidence type="ECO:0000313" key="7">
    <source>
        <dbReference type="EMBL" id="THH26973.1"/>
    </source>
</evidence>
<dbReference type="InterPro" id="IPR034164">
    <property type="entry name" value="Pepsin-like_dom"/>
</dbReference>
<evidence type="ECO:0000313" key="8">
    <source>
        <dbReference type="Proteomes" id="UP000308730"/>
    </source>
</evidence>
<protein>
    <recommendedName>
        <fullName evidence="6">Peptidase A1 domain-containing protein</fullName>
    </recommendedName>
</protein>
<keyword evidence="2 3" id="KW-0064">Aspartyl protease</keyword>
<keyword evidence="5" id="KW-0732">Signal</keyword>
<dbReference type="PRINTS" id="PR00792">
    <property type="entry name" value="PEPSIN"/>
</dbReference>
<organism evidence="7 8">
    <name type="scientific">Antrodiella citrinella</name>
    <dbReference type="NCBI Taxonomy" id="2447956"/>
    <lineage>
        <taxon>Eukaryota</taxon>
        <taxon>Fungi</taxon>
        <taxon>Dikarya</taxon>
        <taxon>Basidiomycota</taxon>
        <taxon>Agaricomycotina</taxon>
        <taxon>Agaricomycetes</taxon>
        <taxon>Polyporales</taxon>
        <taxon>Steccherinaceae</taxon>
        <taxon>Antrodiella</taxon>
    </lineage>
</organism>
<feature type="compositionally biased region" description="Low complexity" evidence="4">
    <location>
        <begin position="1064"/>
        <end position="1082"/>
    </location>
</feature>
<feature type="domain" description="Peptidase A1" evidence="6">
    <location>
        <begin position="85"/>
        <end position="401"/>
    </location>
</feature>
<feature type="signal peptide" evidence="5">
    <location>
        <begin position="1"/>
        <end position="16"/>
    </location>
</feature>
<dbReference type="Proteomes" id="UP000308730">
    <property type="component" value="Unassembled WGS sequence"/>
</dbReference>
<dbReference type="GO" id="GO:0006508">
    <property type="term" value="P:proteolysis"/>
    <property type="evidence" value="ECO:0007669"/>
    <property type="project" value="UniProtKB-KW"/>
</dbReference>
<dbReference type="GO" id="GO:0004190">
    <property type="term" value="F:aspartic-type endopeptidase activity"/>
    <property type="evidence" value="ECO:0007669"/>
    <property type="project" value="UniProtKB-KW"/>
</dbReference>
<evidence type="ECO:0000256" key="2">
    <source>
        <dbReference type="ARBA" id="ARBA00022750"/>
    </source>
</evidence>
<dbReference type="PROSITE" id="PS00141">
    <property type="entry name" value="ASP_PROTEASE"/>
    <property type="match status" value="2"/>
</dbReference>
<comment type="caution">
    <text evidence="7">The sequence shown here is derived from an EMBL/GenBank/DDBJ whole genome shotgun (WGS) entry which is preliminary data.</text>
</comment>
<comment type="similarity">
    <text evidence="1 3">Belongs to the peptidase A1 family.</text>
</comment>
<dbReference type="PROSITE" id="PS51767">
    <property type="entry name" value="PEPTIDASE_A1"/>
    <property type="match status" value="1"/>
</dbReference>
<dbReference type="InterPro" id="IPR001969">
    <property type="entry name" value="Aspartic_peptidase_AS"/>
</dbReference>
<dbReference type="PANTHER" id="PTHR47966">
    <property type="entry name" value="BETA-SITE APP-CLEAVING ENZYME, ISOFORM A-RELATED"/>
    <property type="match status" value="1"/>
</dbReference>
<keyword evidence="8" id="KW-1185">Reference proteome</keyword>
<dbReference type="InterPro" id="IPR033121">
    <property type="entry name" value="PEPTIDASE_A1"/>
</dbReference>
<feature type="region of interest" description="Disordered" evidence="4">
    <location>
        <begin position="1062"/>
        <end position="1157"/>
    </location>
</feature>
<dbReference type="SUPFAM" id="SSF50630">
    <property type="entry name" value="Acid proteases"/>
    <property type="match status" value="1"/>
</dbReference>
<dbReference type="InterPro" id="IPR011009">
    <property type="entry name" value="Kinase-like_dom_sf"/>
</dbReference>
<sequence length="1157" mass="125903">MFPGSYLLSFVVLALAADASSVYRRVDTSPITLKTAKRVNTTGTVDVLARDQARAKFLKSGGKVSPFKNAGIVSSIPATNQAVDYTVEIQIGNPPTTFIVDTGSSNTWVGADQSFVETSTTVQTSDEVGVVYGSGSMTGTEFNDKIALNNGLKIVGQSIGVATASTGFSGIDGVIGLGPNDLTVGTLSPDVNTAIPTITDSLFSQAVISQNQVAISFEPTTTFPNTNGEITFGGTDSSKFVGSINFAPITSTKPSANFWGLDQAVRFGNTQILATTAGIIDSGTTLTLIASASKDAFAQYQTLTGGVSSATGLLQISSAQFSALKSLFFTINNVDYEFTADAQIWPRALNSAIGGDAGDIFLIVADIGTDSGSGLDIINGFTFLERFYSVYDTANKKLVVAVDEVKTLAAVRSEVTHPTTAIKCGGWVRFPSGFETTGVEVRYWALFFSQAMKGIWVGPISPRDFMDSFMEVKKLTLPKRVLKSEFDLMPEYPTSETEMYAGLVLLINLDRLLPKSCVLFKSTFAKDNNMPSRMSLAAGISVQRGTSPEYYSECMWIELRRHRDLDPFNEMSGGAPSTQKPVEHLGQHTIAGFTFRQKTFTLSLLLCGDHARFLRWDRAGTIVTEAFNFRENSSLLAEFFWRYGQMSRVQCGLDPTAEPATHEERRAFHAAVRAHMADKTKSQFAEMGSTIDPNYPCYVLKVTGQNGDEVEYVVQAPFSNEDTITGRCTRAYVAYDLTARELVFLKDYWRPQTGPLDRTETQIYESIEKAGVPHLQHVRLSGDVPQEAVGAQVTVTHRWRELAGAHWKPEGLKERLHHRVVQDLAFPLCTAKNSKQCVLAFRNAVECVMAAYDAGWMHRDVSPDNILLNADGEGVLIDWDVGIKIIPKMAAYRTGTWRFSSTLLCTNPTAFQTTIDDLESCYWSLLFHAIHHYDSTATPATLAMFNEIVATPDGNTGGTKKAKFLACQTVSFSSITLDLLLDGLRIQLLAYYEQPLEFGKFEYLAAVDPKERAEGMLWVFDKVLSIRAWPENDTLEDRFPLGCDTPAAKDDAMKELHGEAVPNLGASGSAALPPAPSSANGARGAHRSNEDDGDGGLPDGSVAEKVKREITDVEVQPLAGPSKRQRRTSARGKQSTLGESSSSRVTRSMVKKEATGA</sequence>
<proteinExistence type="inferred from homology"/>
<dbReference type="PANTHER" id="PTHR47966:SF51">
    <property type="entry name" value="BETA-SITE APP-CLEAVING ENZYME, ISOFORM A-RELATED"/>
    <property type="match status" value="1"/>
</dbReference>
<feature type="compositionally biased region" description="Basic and acidic residues" evidence="4">
    <location>
        <begin position="1102"/>
        <end position="1111"/>
    </location>
</feature>
<dbReference type="InterPro" id="IPR001461">
    <property type="entry name" value="Aspartic_peptidase_A1"/>
</dbReference>
<dbReference type="CDD" id="cd05471">
    <property type="entry name" value="pepsin_like"/>
    <property type="match status" value="1"/>
</dbReference>
<dbReference type="OrthoDB" id="660550at2759"/>
<dbReference type="InterPro" id="IPR021109">
    <property type="entry name" value="Peptidase_aspartic_dom_sf"/>
</dbReference>
<evidence type="ECO:0000259" key="6">
    <source>
        <dbReference type="PROSITE" id="PS51767"/>
    </source>
</evidence>
<feature type="compositionally biased region" description="Polar residues" evidence="4">
    <location>
        <begin position="1131"/>
        <end position="1146"/>
    </location>
</feature>
<keyword evidence="3" id="KW-0378">Hydrolase</keyword>
<keyword evidence="3" id="KW-0645">Protease</keyword>
<evidence type="ECO:0000256" key="1">
    <source>
        <dbReference type="ARBA" id="ARBA00007447"/>
    </source>
</evidence>
<accession>A0A4V3XHW6</accession>
<dbReference type="Gene3D" id="1.10.510.10">
    <property type="entry name" value="Transferase(Phosphotransferase) domain 1"/>
    <property type="match status" value="1"/>
</dbReference>
<dbReference type="Pfam" id="PF00026">
    <property type="entry name" value="Asp"/>
    <property type="match status" value="1"/>
</dbReference>
<evidence type="ECO:0000256" key="5">
    <source>
        <dbReference type="SAM" id="SignalP"/>
    </source>
</evidence>
<dbReference type="AlphaFoldDB" id="A0A4V3XHW6"/>
<evidence type="ECO:0000256" key="4">
    <source>
        <dbReference type="SAM" id="MobiDB-lite"/>
    </source>
</evidence>
<evidence type="ECO:0000256" key="3">
    <source>
        <dbReference type="RuleBase" id="RU000454"/>
    </source>
</evidence>